<name>A0ABM9LIR4_9MYCO</name>
<dbReference type="RefSeq" id="WP_308473055.1">
    <property type="nucleotide sequence ID" value="NZ_OY726394.1"/>
</dbReference>
<dbReference type="Pfam" id="PF04957">
    <property type="entry name" value="RMF"/>
    <property type="match status" value="1"/>
</dbReference>
<evidence type="ECO:0000256" key="1">
    <source>
        <dbReference type="SAM" id="MobiDB-lite"/>
    </source>
</evidence>
<dbReference type="Proteomes" id="UP001190336">
    <property type="component" value="Chromosome"/>
</dbReference>
<feature type="region of interest" description="Disordered" evidence="1">
    <location>
        <begin position="74"/>
        <end position="94"/>
    </location>
</feature>
<accession>A0ABM9LIR4</accession>
<dbReference type="EMBL" id="OY726394">
    <property type="protein sequence ID" value="CAJ1499731.1"/>
    <property type="molecule type" value="Genomic_DNA"/>
</dbReference>
<protein>
    <submittedName>
        <fullName evidence="2">Uncharacterized protein</fullName>
    </submittedName>
</protein>
<proteinExistence type="predicted"/>
<gene>
    <name evidence="2" type="ORF">MU0083_002255</name>
</gene>
<evidence type="ECO:0000313" key="3">
    <source>
        <dbReference type="Proteomes" id="UP001190336"/>
    </source>
</evidence>
<reference evidence="2 3" key="1">
    <citation type="submission" date="2023-08" db="EMBL/GenBank/DDBJ databases">
        <authorList>
            <person name="Folkvardsen B D."/>
            <person name="Norman A."/>
        </authorList>
    </citation>
    <scope>NUCLEOTIDE SEQUENCE [LARGE SCALE GENOMIC DNA]</scope>
    <source>
        <strain evidence="2 3">Mu0083</strain>
    </source>
</reference>
<organism evidence="2 3">
    <name type="scientific">[Mycobacterium] kokjensenii</name>
    <dbReference type="NCBI Taxonomy" id="3064287"/>
    <lineage>
        <taxon>Bacteria</taxon>
        <taxon>Bacillati</taxon>
        <taxon>Actinomycetota</taxon>
        <taxon>Actinomycetes</taxon>
        <taxon>Mycobacteriales</taxon>
        <taxon>Mycobacteriaceae</taxon>
        <taxon>Mycolicibacter</taxon>
    </lineage>
</organism>
<evidence type="ECO:0000313" key="2">
    <source>
        <dbReference type="EMBL" id="CAJ1499731.1"/>
    </source>
</evidence>
<dbReference type="InterPro" id="IPR007040">
    <property type="entry name" value="Ribosome_modulation_factor"/>
</dbReference>
<keyword evidence="3" id="KW-1185">Reference proteome</keyword>
<sequence>MTPRAAAIKQAMIDGRNAYVGAVNPYAGEDYTLARAWRLGYRSMLESVVGAPLSCFSTPPDCCSRVVITGRRSAAAPRSERTFPRGPHCRLRHA</sequence>